<evidence type="ECO:0000313" key="2">
    <source>
        <dbReference type="EMBL" id="KAF6814897.1"/>
    </source>
</evidence>
<reference evidence="2" key="1">
    <citation type="journal article" date="2020" name="Phytopathology">
        <title>Genome Sequence Resources of Colletotrichum truncatum, C. plurivorum, C. musicola, and C. sojae: Four Species Pathogenic to Soybean (Glycine max).</title>
        <authorList>
            <person name="Rogerio F."/>
            <person name="Boufleur T.R."/>
            <person name="Ciampi-Guillardi M."/>
            <person name="Sukno S.A."/>
            <person name="Thon M.R."/>
            <person name="Massola Junior N.S."/>
            <person name="Baroncelli R."/>
        </authorList>
    </citation>
    <scope>NUCLEOTIDE SEQUENCE</scope>
    <source>
        <strain evidence="2">LFN00145</strain>
    </source>
</reference>
<sequence length="356" mass="39604">MAKMQFLTGAPGFVNSSSEVNKADKEIPEMSQSRFSPSKNDQTKSIGGFPRLDTPENLQADLETLCRLQTSAPSSTSPYSASFHLAPNAFNRLESLLADIRVARFSYDYITQSAEITMVKTTVHNQCNRGIGTLLESAVEGLSGLVTAFATAEHHEEVEALQTVSRRLRNVYCDGAAAIVVSEKCYKAPDNQLIDHETKFPFPPFVVEISYSQSFENVKKKAEQYSKISDGHIRTVLIVDIDYPAISHMRLHLFATETAPTGERVLREVESITLFDLADAAPVIGPPNPGPLRLFTSDVLANDTEIPARLQRPLLFEGHGDDIVHVEIPFEDLRDACLKARELHLKKEEKAKNFWK</sequence>
<name>A0A8H6JL39_9PEZI</name>
<dbReference type="AlphaFoldDB" id="A0A8H6JL39"/>
<dbReference type="Proteomes" id="UP000654918">
    <property type="component" value="Unassembled WGS sequence"/>
</dbReference>
<feature type="region of interest" description="Disordered" evidence="1">
    <location>
        <begin position="1"/>
        <end position="52"/>
    </location>
</feature>
<evidence type="ECO:0000313" key="3">
    <source>
        <dbReference type="Proteomes" id="UP000654918"/>
    </source>
</evidence>
<dbReference type="EMBL" id="WIGO01000370">
    <property type="protein sequence ID" value="KAF6814897.1"/>
    <property type="molecule type" value="Genomic_DNA"/>
</dbReference>
<protein>
    <submittedName>
        <fullName evidence="2">Uncharacterized protein</fullName>
    </submittedName>
</protein>
<gene>
    <name evidence="2" type="ORF">CPLU01_14288</name>
</gene>
<feature type="compositionally biased region" description="Polar residues" evidence="1">
    <location>
        <begin position="30"/>
        <end position="45"/>
    </location>
</feature>
<organism evidence="2 3">
    <name type="scientific">Colletotrichum plurivorum</name>
    <dbReference type="NCBI Taxonomy" id="2175906"/>
    <lineage>
        <taxon>Eukaryota</taxon>
        <taxon>Fungi</taxon>
        <taxon>Dikarya</taxon>
        <taxon>Ascomycota</taxon>
        <taxon>Pezizomycotina</taxon>
        <taxon>Sordariomycetes</taxon>
        <taxon>Hypocreomycetidae</taxon>
        <taxon>Glomerellales</taxon>
        <taxon>Glomerellaceae</taxon>
        <taxon>Colletotrichum</taxon>
        <taxon>Colletotrichum orchidearum species complex</taxon>
    </lineage>
</organism>
<keyword evidence="3" id="KW-1185">Reference proteome</keyword>
<proteinExistence type="predicted"/>
<comment type="caution">
    <text evidence="2">The sequence shown here is derived from an EMBL/GenBank/DDBJ whole genome shotgun (WGS) entry which is preliminary data.</text>
</comment>
<evidence type="ECO:0000256" key="1">
    <source>
        <dbReference type="SAM" id="MobiDB-lite"/>
    </source>
</evidence>
<accession>A0A8H6JL39</accession>